<protein>
    <submittedName>
        <fullName evidence="2">Uncharacterized protein</fullName>
    </submittedName>
</protein>
<feature type="region of interest" description="Disordered" evidence="1">
    <location>
        <begin position="82"/>
        <end position="110"/>
    </location>
</feature>
<sequence>MTFGEGLSSSHTPRAYSYSFKKAETPRISAAPTNAAAFLCPQQTTSRLLQALIDANRGPAAYRPETGETVCTQTAPSFSFALGGSRQRLPSPPPDSRGFMSEEGLRGDEERCRPRSKSALILPERAGEEGTEAGKLRLFLQSRLGPGVYDADVWRRFALRTDSRVLEWQKLQKDDRGDPVVASDKRELCDLQEASKPIQKRASVFKYSEPLQGLSPPHTPEAKLKLPDRWDFQQIGERPHEVPKGGGMWFLGRDVEQAKVEGEEARRAYLKHKVAITHEKRPAVGQFDLFDSDRQRRDRAPVWDFGKPAGREGDEVGERAGEVDGDTLVLFPSDTPASPLRVSRWSQAEGYAEVWARELALCGKEEEGDVLALEPLLRPYKKRFPEIRIEKQVPREDQPVFVWQAKECRVSEKKGSQPISLPNRIEMRPSHAVMPIDQTACSMSPYRDPMGIPVMINLSRSYDPASGGQTNKRSPIQTQTTYVLPPQDTKPTPMRHGGVSQIRTCSEDCSACRRAAPLLYPRMIQK</sequence>
<accession>A0A0G4IB10</accession>
<dbReference type="EMBL" id="CDMZ01005767">
    <property type="protein sequence ID" value="CEM54225.1"/>
    <property type="molecule type" value="Genomic_DNA"/>
</dbReference>
<proteinExistence type="predicted"/>
<dbReference type="VEuPathDB" id="CryptoDB:Cvel_12603"/>
<gene>
    <name evidence="2" type="ORF">Cvel_12603</name>
</gene>
<reference evidence="2" key="1">
    <citation type="submission" date="2014-11" db="EMBL/GenBank/DDBJ databases">
        <authorList>
            <person name="Otto D Thomas"/>
            <person name="Naeem Raeece"/>
        </authorList>
    </citation>
    <scope>NUCLEOTIDE SEQUENCE</scope>
</reference>
<name>A0A0G4IB10_9ALVE</name>
<evidence type="ECO:0000313" key="2">
    <source>
        <dbReference type="EMBL" id="CEM54225.1"/>
    </source>
</evidence>
<organism evidence="2">
    <name type="scientific">Chromera velia CCMP2878</name>
    <dbReference type="NCBI Taxonomy" id="1169474"/>
    <lineage>
        <taxon>Eukaryota</taxon>
        <taxon>Sar</taxon>
        <taxon>Alveolata</taxon>
        <taxon>Colpodellida</taxon>
        <taxon>Chromeraceae</taxon>
        <taxon>Chromera</taxon>
    </lineage>
</organism>
<dbReference type="AlphaFoldDB" id="A0A0G4IB10"/>
<evidence type="ECO:0000256" key="1">
    <source>
        <dbReference type="SAM" id="MobiDB-lite"/>
    </source>
</evidence>